<dbReference type="CDD" id="cd06222">
    <property type="entry name" value="RNase_H_like"/>
    <property type="match status" value="1"/>
</dbReference>
<dbReference type="Gene3D" id="3.30.420.10">
    <property type="entry name" value="Ribonuclease H-like superfamily/Ribonuclease H"/>
    <property type="match status" value="1"/>
</dbReference>
<dbReference type="PANTHER" id="PTHR47074:SF49">
    <property type="entry name" value="POLYNUCLEOTIDYL TRANSFERASE, RIBONUCLEASE H-LIKE SUPERFAMILY PROTEIN"/>
    <property type="match status" value="1"/>
</dbReference>
<proteinExistence type="predicted"/>
<dbReference type="Pfam" id="PF13456">
    <property type="entry name" value="RVT_3"/>
    <property type="match status" value="1"/>
</dbReference>
<sequence>MKNVWSLIPLKTTFDPDLFHSFVVAVESLTPLTCLPPCGSPGDVFSWVCWCLWTTRNQLLFEARPASAQITATKALTNALEWSQAQVPLTDASKDTQIAVTLHSIPADTVTCRTDAAWKKETSEAGLAWIFDSCSSLTASDGCQYQSRVSYVLMAEGLAVREALSHAQHIGITKIWIKSDSLSLVKAINSISKPRMLYGVLSDIKSLSSSFGFCCFSHIPRLENGLADGLAKACLSNVVTTWA</sequence>
<reference evidence="2" key="1">
    <citation type="journal article" date="2019" name="Database">
        <title>The radish genome database (RadishGD): an integrated information resource for radish genomics.</title>
        <authorList>
            <person name="Yu H.J."/>
            <person name="Baek S."/>
            <person name="Lee Y.J."/>
            <person name="Cho A."/>
            <person name="Mun J.H."/>
        </authorList>
    </citation>
    <scope>NUCLEOTIDE SEQUENCE [LARGE SCALE GENOMIC DNA]</scope>
    <source>
        <strain evidence="2">cv. WK10039</strain>
    </source>
</reference>
<dbReference type="KEGG" id="rsz:130495878"/>
<dbReference type="OrthoDB" id="1108967at2759"/>
<dbReference type="GeneID" id="130495878"/>
<keyword evidence="2" id="KW-1185">Reference proteome</keyword>
<dbReference type="InterPro" id="IPR012337">
    <property type="entry name" value="RNaseH-like_sf"/>
</dbReference>
<dbReference type="GO" id="GO:0003676">
    <property type="term" value="F:nucleic acid binding"/>
    <property type="evidence" value="ECO:0007669"/>
    <property type="project" value="InterPro"/>
</dbReference>
<evidence type="ECO:0000313" key="3">
    <source>
        <dbReference type="RefSeq" id="XP_056843433.1"/>
    </source>
</evidence>
<dbReference type="InterPro" id="IPR036397">
    <property type="entry name" value="RNaseH_sf"/>
</dbReference>
<dbReference type="PANTHER" id="PTHR47074">
    <property type="entry name" value="BNAC02G40300D PROTEIN"/>
    <property type="match status" value="1"/>
</dbReference>
<dbReference type="Proteomes" id="UP000504610">
    <property type="component" value="Chromosome 6"/>
</dbReference>
<dbReference type="RefSeq" id="XP_056843433.1">
    <property type="nucleotide sequence ID" value="XM_056987453.1"/>
</dbReference>
<organism evidence="2 3">
    <name type="scientific">Raphanus sativus</name>
    <name type="common">Radish</name>
    <name type="synonym">Raphanus raphanistrum var. sativus</name>
    <dbReference type="NCBI Taxonomy" id="3726"/>
    <lineage>
        <taxon>Eukaryota</taxon>
        <taxon>Viridiplantae</taxon>
        <taxon>Streptophyta</taxon>
        <taxon>Embryophyta</taxon>
        <taxon>Tracheophyta</taxon>
        <taxon>Spermatophyta</taxon>
        <taxon>Magnoliopsida</taxon>
        <taxon>eudicotyledons</taxon>
        <taxon>Gunneridae</taxon>
        <taxon>Pentapetalae</taxon>
        <taxon>rosids</taxon>
        <taxon>malvids</taxon>
        <taxon>Brassicales</taxon>
        <taxon>Brassicaceae</taxon>
        <taxon>Brassiceae</taxon>
        <taxon>Raphanus</taxon>
    </lineage>
</organism>
<dbReference type="InterPro" id="IPR052929">
    <property type="entry name" value="RNase_H-like_EbsB-rel"/>
</dbReference>
<evidence type="ECO:0000259" key="1">
    <source>
        <dbReference type="Pfam" id="PF13456"/>
    </source>
</evidence>
<dbReference type="SUPFAM" id="SSF53098">
    <property type="entry name" value="Ribonuclease H-like"/>
    <property type="match status" value="1"/>
</dbReference>
<protein>
    <submittedName>
        <fullName evidence="3">Uncharacterized protein LOC130495878</fullName>
    </submittedName>
</protein>
<dbReference type="InterPro" id="IPR002156">
    <property type="entry name" value="RNaseH_domain"/>
</dbReference>
<reference evidence="3" key="2">
    <citation type="submission" date="2025-08" db="UniProtKB">
        <authorList>
            <consortium name="RefSeq"/>
        </authorList>
    </citation>
    <scope>IDENTIFICATION</scope>
    <source>
        <tissue evidence="3">Leaf</tissue>
    </source>
</reference>
<feature type="domain" description="RNase H type-1" evidence="1">
    <location>
        <begin position="114"/>
        <end position="234"/>
    </location>
</feature>
<evidence type="ECO:0000313" key="2">
    <source>
        <dbReference type="Proteomes" id="UP000504610"/>
    </source>
</evidence>
<dbReference type="AlphaFoldDB" id="A0A9W3BW02"/>
<name>A0A9W3BW02_RAPSA</name>
<dbReference type="InterPro" id="IPR044730">
    <property type="entry name" value="RNase_H-like_dom_plant"/>
</dbReference>
<gene>
    <name evidence="3" type="primary">LOC130495878</name>
</gene>
<dbReference type="GO" id="GO:0004523">
    <property type="term" value="F:RNA-DNA hybrid ribonuclease activity"/>
    <property type="evidence" value="ECO:0007669"/>
    <property type="project" value="InterPro"/>
</dbReference>
<accession>A0A9W3BW02</accession>